<organism evidence="1 2">
    <name type="scientific">Tetrabaena socialis</name>
    <dbReference type="NCBI Taxonomy" id="47790"/>
    <lineage>
        <taxon>Eukaryota</taxon>
        <taxon>Viridiplantae</taxon>
        <taxon>Chlorophyta</taxon>
        <taxon>core chlorophytes</taxon>
        <taxon>Chlorophyceae</taxon>
        <taxon>CS clade</taxon>
        <taxon>Chlamydomonadales</taxon>
        <taxon>Tetrabaenaceae</taxon>
        <taxon>Tetrabaena</taxon>
    </lineage>
</organism>
<comment type="caution">
    <text evidence="1">The sequence shown here is derived from an EMBL/GenBank/DDBJ whole genome shotgun (WGS) entry which is preliminary data.</text>
</comment>
<sequence length="126" mass="13737">MAPELFTPNDYKARLISLIVWMSTGLGSCCGSLSHANAHGSGPETQSSDIWCVHVLPWLNKQTMLMPCHAHLALVAKASPPAACSAASLFVFPMPKPVFGRRWQLSGSGRPCLFRITRYVLLPCAR</sequence>
<dbReference type="Proteomes" id="UP000236333">
    <property type="component" value="Unassembled WGS sequence"/>
</dbReference>
<accession>A0A2J8A4Q1</accession>
<gene>
    <name evidence="1" type="ORF">TSOC_006045</name>
</gene>
<reference evidence="1 2" key="1">
    <citation type="journal article" date="2017" name="Mol. Biol. Evol.">
        <title>The 4-celled Tetrabaena socialis nuclear genome reveals the essential components for genetic control of cell number at the origin of multicellularity in the volvocine lineage.</title>
        <authorList>
            <person name="Featherston J."/>
            <person name="Arakaki Y."/>
            <person name="Hanschen E.R."/>
            <person name="Ferris P.J."/>
            <person name="Michod R.E."/>
            <person name="Olson B.J.S.C."/>
            <person name="Nozaki H."/>
            <person name="Durand P.M."/>
        </authorList>
    </citation>
    <scope>NUCLEOTIDE SEQUENCE [LARGE SCALE GENOMIC DNA]</scope>
    <source>
        <strain evidence="1 2">NIES-571</strain>
    </source>
</reference>
<name>A0A2J8A4Q1_9CHLO</name>
<dbReference type="AlphaFoldDB" id="A0A2J8A4Q1"/>
<dbReference type="EMBL" id="PGGS01000177">
    <property type="protein sequence ID" value="PNH07499.1"/>
    <property type="molecule type" value="Genomic_DNA"/>
</dbReference>
<evidence type="ECO:0000313" key="1">
    <source>
        <dbReference type="EMBL" id="PNH07499.1"/>
    </source>
</evidence>
<protein>
    <submittedName>
        <fullName evidence="1">Uncharacterized protein</fullName>
    </submittedName>
</protein>
<keyword evidence="2" id="KW-1185">Reference proteome</keyword>
<evidence type="ECO:0000313" key="2">
    <source>
        <dbReference type="Proteomes" id="UP000236333"/>
    </source>
</evidence>
<proteinExistence type="predicted"/>